<comment type="caution">
    <text evidence="1">The sequence shown here is derived from an EMBL/GenBank/DDBJ whole genome shotgun (WGS) entry which is preliminary data.</text>
</comment>
<name>A0ACC2I4B5_9PLEO</name>
<keyword evidence="2" id="KW-1185">Reference proteome</keyword>
<protein>
    <submittedName>
        <fullName evidence="1">Uncharacterized protein</fullName>
    </submittedName>
</protein>
<gene>
    <name evidence="1" type="ORF">OPT61_g6885</name>
</gene>
<proteinExistence type="predicted"/>
<sequence>MSTLSHESGTVSDGESTHTMDPAGSWMQRHPAGLYTHALSVLLSVTNNLQDAALPDSPTVLKALAFANFDYVHRLRRLWLKNCASSIEQEHRGYTLRVFVSDSAGNFGHLVHYLRRFCFFKSTWHQLASPPVMTEIALTVQDVESAHLDYHLEDCGPLERFSCQWQWTDQFIPRNLVHLPSLHSSLQRVRKTLTHLTIDTSESASRVDIDLDIPALGSLRKFEALVYLNVAGLVLWGDDDITELVSLSLLLPESLETLIIKNEWDDDVEDALHQLSIDCAASMPKLKTVECTWRPAPRYIAHYLIEAFRAVAVELALELEDA</sequence>
<evidence type="ECO:0000313" key="2">
    <source>
        <dbReference type="Proteomes" id="UP001153331"/>
    </source>
</evidence>
<evidence type="ECO:0000313" key="1">
    <source>
        <dbReference type="EMBL" id="KAJ8110211.1"/>
    </source>
</evidence>
<accession>A0ACC2I4B5</accession>
<dbReference type="EMBL" id="JAPHNI010000523">
    <property type="protein sequence ID" value="KAJ8110211.1"/>
    <property type="molecule type" value="Genomic_DNA"/>
</dbReference>
<organism evidence="1 2">
    <name type="scientific">Boeremia exigua</name>
    <dbReference type="NCBI Taxonomy" id="749465"/>
    <lineage>
        <taxon>Eukaryota</taxon>
        <taxon>Fungi</taxon>
        <taxon>Dikarya</taxon>
        <taxon>Ascomycota</taxon>
        <taxon>Pezizomycotina</taxon>
        <taxon>Dothideomycetes</taxon>
        <taxon>Pleosporomycetidae</taxon>
        <taxon>Pleosporales</taxon>
        <taxon>Pleosporineae</taxon>
        <taxon>Didymellaceae</taxon>
        <taxon>Boeremia</taxon>
    </lineage>
</organism>
<reference evidence="1" key="1">
    <citation type="submission" date="2022-11" db="EMBL/GenBank/DDBJ databases">
        <title>Genome Sequence of Boeremia exigua.</title>
        <authorList>
            <person name="Buettner E."/>
        </authorList>
    </citation>
    <scope>NUCLEOTIDE SEQUENCE</scope>
    <source>
        <strain evidence="1">CU02</strain>
    </source>
</reference>
<dbReference type="Proteomes" id="UP001153331">
    <property type="component" value="Unassembled WGS sequence"/>
</dbReference>